<reference evidence="1" key="1">
    <citation type="submission" date="2019-03" db="EMBL/GenBank/DDBJ databases">
        <title>Whole genome sequencing of Borrelia miyamotoi strains isolated at the Russian territory.</title>
        <authorList>
            <person name="Kuleshov K.V."/>
            <person name="Platonov A.E."/>
            <person name="Goptar I.A."/>
            <person name="Shipulin G.A."/>
            <person name="Markelov M.L."/>
            <person name="Koetsveld J."/>
            <person name="Kolyasnikova N.M."/>
            <person name="Sarksyan D.S."/>
            <person name="Toporkova M.G."/>
            <person name="Hovius J.W."/>
        </authorList>
    </citation>
    <scope>NUCLEOTIDE SEQUENCE</scope>
    <source>
        <strain evidence="1">Yekat-31</strain>
        <plasmid evidence="1">unnamed</plasmid>
    </source>
</reference>
<dbReference type="AlphaFoldDB" id="A0A481YGT6"/>
<accession>A0A481YGT6</accession>
<geneLocation type="plasmid" evidence="1">
    <name>unnamed</name>
</geneLocation>
<gene>
    <name evidence="1" type="ORF">EZU68_06910</name>
</gene>
<dbReference type="EMBL" id="CP036845">
    <property type="protein sequence ID" value="QBK64094.1"/>
    <property type="molecule type" value="Genomic_DNA"/>
</dbReference>
<organism evidence="1">
    <name type="scientific">Borrelia miyamotoi</name>
    <dbReference type="NCBI Taxonomy" id="47466"/>
    <lineage>
        <taxon>Bacteria</taxon>
        <taxon>Pseudomonadati</taxon>
        <taxon>Spirochaetota</taxon>
        <taxon>Spirochaetia</taxon>
        <taxon>Spirochaetales</taxon>
        <taxon>Borreliaceae</taxon>
        <taxon>Borrelia</taxon>
    </lineage>
</organism>
<name>A0A481YGT6_9SPIR</name>
<proteinExistence type="predicted"/>
<feature type="non-terminal residue" evidence="1">
    <location>
        <position position="1"/>
    </location>
</feature>
<sequence length="66" mass="7540">VIVDNDLKSVIWDSLGSSKAVSDGELESLRVFKIVDRSLVSEIRDRLALYREQFNSSKKNNLESLR</sequence>
<evidence type="ECO:0000313" key="1">
    <source>
        <dbReference type="EMBL" id="QBK64094.1"/>
    </source>
</evidence>
<protein>
    <submittedName>
        <fullName evidence="1">Uncharacterized protein</fullName>
    </submittedName>
</protein>
<keyword evidence="1" id="KW-0614">Plasmid</keyword>